<sequence>MLTPPDKVIISVSLPLSAPLALAFYLRF</sequence>
<dbReference type="EMBL" id="GGEC01003217">
    <property type="protein sequence ID" value="MBW83700.1"/>
    <property type="molecule type" value="Transcribed_RNA"/>
</dbReference>
<dbReference type="AlphaFoldDB" id="A0A2P2IR78"/>
<organism evidence="1">
    <name type="scientific">Rhizophora mucronata</name>
    <name type="common">Asiatic mangrove</name>
    <dbReference type="NCBI Taxonomy" id="61149"/>
    <lineage>
        <taxon>Eukaryota</taxon>
        <taxon>Viridiplantae</taxon>
        <taxon>Streptophyta</taxon>
        <taxon>Embryophyta</taxon>
        <taxon>Tracheophyta</taxon>
        <taxon>Spermatophyta</taxon>
        <taxon>Magnoliopsida</taxon>
        <taxon>eudicotyledons</taxon>
        <taxon>Gunneridae</taxon>
        <taxon>Pentapetalae</taxon>
        <taxon>rosids</taxon>
        <taxon>fabids</taxon>
        <taxon>Malpighiales</taxon>
        <taxon>Rhizophoraceae</taxon>
        <taxon>Rhizophora</taxon>
    </lineage>
</organism>
<name>A0A2P2IR78_RHIMU</name>
<reference evidence="1" key="1">
    <citation type="submission" date="2018-02" db="EMBL/GenBank/DDBJ databases">
        <title>Rhizophora mucronata_Transcriptome.</title>
        <authorList>
            <person name="Meera S.P."/>
            <person name="Sreeshan A."/>
            <person name="Augustine A."/>
        </authorList>
    </citation>
    <scope>NUCLEOTIDE SEQUENCE</scope>
    <source>
        <tissue evidence="1">Leaf</tissue>
    </source>
</reference>
<proteinExistence type="predicted"/>
<evidence type="ECO:0000313" key="1">
    <source>
        <dbReference type="EMBL" id="MBW83700.1"/>
    </source>
</evidence>
<protein>
    <submittedName>
        <fullName evidence="1">Uncharacterized protein</fullName>
    </submittedName>
</protein>
<accession>A0A2P2IR78</accession>